<organism evidence="2 3">
    <name type="scientific">Bacillus mycoides</name>
    <dbReference type="NCBI Taxonomy" id="1405"/>
    <lineage>
        <taxon>Bacteria</taxon>
        <taxon>Bacillati</taxon>
        <taxon>Bacillota</taxon>
        <taxon>Bacilli</taxon>
        <taxon>Bacillales</taxon>
        <taxon>Bacillaceae</taxon>
        <taxon>Bacillus</taxon>
        <taxon>Bacillus cereus group</taxon>
    </lineage>
</organism>
<dbReference type="Pfam" id="PF13155">
    <property type="entry name" value="Toprim_2"/>
    <property type="match status" value="1"/>
</dbReference>
<evidence type="ECO:0000259" key="1">
    <source>
        <dbReference type="PROSITE" id="PS50880"/>
    </source>
</evidence>
<reference evidence="2 3" key="1">
    <citation type="submission" date="2017-04" db="EMBL/GenBank/DDBJ databases">
        <title>The Characteristic of a Fine Plant Growth-Promoting Rhizobacteria Bacillus mycoides Gnyt1 and its Whole Genome Sequencing Analysis.</title>
        <authorList>
            <person name="Li J.H."/>
            <person name="Yao T."/>
        </authorList>
    </citation>
    <scope>NUCLEOTIDE SEQUENCE [LARGE SCALE GENOMIC DNA]</scope>
    <source>
        <strain evidence="2 3">Gnyt1</strain>
        <plasmid evidence="3">Plasmid unnamed5</plasmid>
    </source>
</reference>
<evidence type="ECO:0000313" key="3">
    <source>
        <dbReference type="Proteomes" id="UP000192932"/>
    </source>
</evidence>
<dbReference type="SMART" id="SM00493">
    <property type="entry name" value="TOPRIM"/>
    <property type="match status" value="1"/>
</dbReference>
<geneLocation type="plasmid" evidence="2 3">
    <name>unnamed5</name>
</geneLocation>
<gene>
    <name evidence="2" type="ORF">B7492_33225</name>
</gene>
<keyword evidence="2" id="KW-0614">Plasmid</keyword>
<dbReference type="AlphaFoldDB" id="A0A1W6AJ90"/>
<keyword evidence="2" id="KW-0238">DNA-binding</keyword>
<dbReference type="RefSeq" id="WP_085313592.1">
    <property type="nucleotide sequence ID" value="NZ_CP020748.1"/>
</dbReference>
<dbReference type="InterPro" id="IPR006171">
    <property type="entry name" value="TOPRIM_dom"/>
</dbReference>
<accession>A0A1W6AJ90</accession>
<protein>
    <submittedName>
        <fullName evidence="2">DNA-binding protein</fullName>
    </submittedName>
</protein>
<dbReference type="InterPro" id="IPR034154">
    <property type="entry name" value="TOPRIM_DnaG/twinkle"/>
</dbReference>
<name>A0A1W6AJ90_BACMY</name>
<dbReference type="Gene3D" id="3.40.1360.10">
    <property type="match status" value="1"/>
</dbReference>
<dbReference type="EMBL" id="CP020748">
    <property type="protein sequence ID" value="ARJ25900.1"/>
    <property type="molecule type" value="Genomic_DNA"/>
</dbReference>
<dbReference type="CDD" id="cd01029">
    <property type="entry name" value="TOPRIM_primases"/>
    <property type="match status" value="1"/>
</dbReference>
<sequence>MARSEVITYSYQNVEEALAAVNAQDRGRYFLCTCPECKQPEAFIYKNNPQFLQCNRENVCGSSIVFEYEENKKVNDWKGKQDVKDPEITPEQRKEIDLVTKLLKHIQYNTENKNLESFRGMSRNTTEGFILDLEQEKLVKKMFEIAPNIFYSKKTMQQEGKKINYAAIPDMVKRNIVLPIYGDNGMIDRILLRSTIDPNVSKKEIQLQVNPKSTARDYFKDIPEKATHIVIGESPIDAYSFREIDSDVGIYALTGSRKWRKVIEDIKSNKEALQDKVFIIATDNDKAGIEANENIKKALEEENLNYRSFKYQLEDIKDTNEYLQKNRLEFKKAYEAIKHNIWDKNLIDAPKLEQRLVINRLYRSDQENIDRTQFKVSYEGLTLHNIAIDNPPGIVNIPGIEANKSVVEVGRRMEDFLKHIAQKAPKNQDYQDIVIPTKNSKPAKIKMLSYTKENDMTRKVSFQIGEIIVRDAEVNSLPGGEDPMVFYPRHSNRTTLVTGTEEFNRDLIKFVKQYEKNMDKQPIVKQRFNESTLER</sequence>
<feature type="domain" description="Toprim" evidence="1">
    <location>
        <begin position="227"/>
        <end position="314"/>
    </location>
</feature>
<dbReference type="Proteomes" id="UP000192932">
    <property type="component" value="Plasmid unnamed5"/>
</dbReference>
<evidence type="ECO:0000313" key="2">
    <source>
        <dbReference type="EMBL" id="ARJ25900.1"/>
    </source>
</evidence>
<proteinExistence type="predicted"/>
<dbReference type="PROSITE" id="PS50880">
    <property type="entry name" value="TOPRIM"/>
    <property type="match status" value="1"/>
</dbReference>
<dbReference type="GO" id="GO:0003677">
    <property type="term" value="F:DNA binding"/>
    <property type="evidence" value="ECO:0007669"/>
    <property type="project" value="UniProtKB-KW"/>
</dbReference>